<dbReference type="InterPro" id="IPR023058">
    <property type="entry name" value="PPIase_PpiC_CS"/>
</dbReference>
<accession>A0A060NLQ8</accession>
<keyword evidence="5 6" id="KW-0413">Isomerase</keyword>
<evidence type="ECO:0000313" key="8">
    <source>
        <dbReference type="EMBL" id="BAO82315.1"/>
    </source>
</evidence>
<dbReference type="KEGG" id="cbab:SMCB_0087"/>
<evidence type="ECO:0000259" key="7">
    <source>
        <dbReference type="PROSITE" id="PS50198"/>
    </source>
</evidence>
<dbReference type="EMBL" id="AP014569">
    <property type="protein sequence ID" value="BAO82315.1"/>
    <property type="molecule type" value="Genomic_DNA"/>
</dbReference>
<dbReference type="AlphaFoldDB" id="A0A060NLQ8"/>
<dbReference type="PANTHER" id="PTHR47245:SF2">
    <property type="entry name" value="PEPTIDYL-PROLYL CIS-TRANS ISOMERASE HP_0175-RELATED"/>
    <property type="match status" value="1"/>
</dbReference>
<dbReference type="PROSITE" id="PS01096">
    <property type="entry name" value="PPIC_PPIASE_1"/>
    <property type="match status" value="1"/>
</dbReference>
<comment type="catalytic activity">
    <reaction evidence="1">
        <text>[protein]-peptidylproline (omega=180) = [protein]-peptidylproline (omega=0)</text>
        <dbReference type="Rhea" id="RHEA:16237"/>
        <dbReference type="Rhea" id="RHEA-COMP:10747"/>
        <dbReference type="Rhea" id="RHEA-COMP:10748"/>
        <dbReference type="ChEBI" id="CHEBI:83833"/>
        <dbReference type="ChEBI" id="CHEBI:83834"/>
        <dbReference type="EC" id="5.2.1.8"/>
    </reaction>
</comment>
<organism evidence="8 9">
    <name type="scientific">Serpentinimonas maccroryi</name>
    <dbReference type="NCBI Taxonomy" id="1458426"/>
    <lineage>
        <taxon>Bacteria</taxon>
        <taxon>Pseudomonadati</taxon>
        <taxon>Pseudomonadota</taxon>
        <taxon>Betaproteobacteria</taxon>
        <taxon>Burkholderiales</taxon>
        <taxon>Comamonadaceae</taxon>
        <taxon>Serpentinimonas</taxon>
    </lineage>
</organism>
<dbReference type="Pfam" id="PF00639">
    <property type="entry name" value="Rotamase"/>
    <property type="match status" value="1"/>
</dbReference>
<feature type="domain" description="PpiC" evidence="7">
    <location>
        <begin position="127"/>
        <end position="234"/>
    </location>
</feature>
<dbReference type="Gene3D" id="3.10.50.40">
    <property type="match status" value="1"/>
</dbReference>
<dbReference type="PANTHER" id="PTHR47245">
    <property type="entry name" value="PEPTIDYLPROLYL ISOMERASE"/>
    <property type="match status" value="1"/>
</dbReference>
<comment type="similarity">
    <text evidence="2">Belongs to the PpiC/parvulin rotamase family.</text>
</comment>
<evidence type="ECO:0000256" key="4">
    <source>
        <dbReference type="ARBA" id="ARBA00023110"/>
    </source>
</evidence>
<evidence type="ECO:0000313" key="9">
    <source>
        <dbReference type="Proteomes" id="UP000066014"/>
    </source>
</evidence>
<dbReference type="RefSeq" id="WP_045534268.1">
    <property type="nucleotide sequence ID" value="NZ_AP014569.1"/>
</dbReference>
<keyword evidence="4 6" id="KW-0697">Rotamase</keyword>
<evidence type="ECO:0000256" key="5">
    <source>
        <dbReference type="ARBA" id="ARBA00023235"/>
    </source>
</evidence>
<dbReference type="InterPro" id="IPR050245">
    <property type="entry name" value="PrsA_foldase"/>
</dbReference>
<dbReference type="Proteomes" id="UP000066014">
    <property type="component" value="Chromosome"/>
</dbReference>
<name>A0A060NLQ8_9BURK</name>
<evidence type="ECO:0000256" key="2">
    <source>
        <dbReference type="ARBA" id="ARBA00007656"/>
    </source>
</evidence>
<dbReference type="PROSITE" id="PS50198">
    <property type="entry name" value="PPIC_PPIASE_2"/>
    <property type="match status" value="1"/>
</dbReference>
<dbReference type="GO" id="GO:0003755">
    <property type="term" value="F:peptidyl-prolyl cis-trans isomerase activity"/>
    <property type="evidence" value="ECO:0007669"/>
    <property type="project" value="UniProtKB-KW"/>
</dbReference>
<sequence>MNDLTEATRTGCGGGGGGCQCAAQAAEAAAATAPPLPRINGVALQRADEALSPPELRERAYAELLRQEAVRRGLLPAAEHTDLAPTLDEAQQECIQAMLEAEVQTPEPNLEACERTYQAQSLQFVVGQAVNLRHILFAVTPGVNVHALAQRAETALLELSRKEAAPQRFGELARELSNCPSGAQGGELGWIGPDDCALELANELFFQTDQLGGMGLHPRLVHTRFGFHIVEVLGRRKGRQLAFDEVRERIERQLRLKSRATALRHYMLLLAGAAQIEGLDLETSSAPLLQ</sequence>
<evidence type="ECO:0000256" key="3">
    <source>
        <dbReference type="ARBA" id="ARBA00013194"/>
    </source>
</evidence>
<dbReference type="InterPro" id="IPR046357">
    <property type="entry name" value="PPIase_dom_sf"/>
</dbReference>
<dbReference type="EC" id="5.2.1.8" evidence="3"/>
<keyword evidence="9" id="KW-1185">Reference proteome</keyword>
<dbReference type="InterPro" id="IPR000297">
    <property type="entry name" value="PPIase_PpiC"/>
</dbReference>
<evidence type="ECO:0000256" key="6">
    <source>
        <dbReference type="PROSITE-ProRule" id="PRU00278"/>
    </source>
</evidence>
<proteinExistence type="inferred from homology"/>
<reference evidence="8 9" key="1">
    <citation type="journal article" date="2014" name="Nat. Commun.">
        <title>Physiological and genomic features of highly alkaliphilic hydrogen-utilizing Betaproteobacteria from a continental serpentinizing site.</title>
        <authorList>
            <person name="Suzuki S."/>
            <person name="Kuenen J.G."/>
            <person name="Schipper K."/>
            <person name="van der Velde S."/>
            <person name="Ishii S."/>
            <person name="Wu A."/>
            <person name="Sorokin D.Y."/>
            <person name="Tenney A."/>
            <person name="Meng X.Y."/>
            <person name="Morrill P.L."/>
            <person name="Kamagata Y."/>
            <person name="Muyzer G."/>
            <person name="Nealson K.H."/>
        </authorList>
    </citation>
    <scope>NUCLEOTIDE SEQUENCE [LARGE SCALE GENOMIC DNA]</scope>
    <source>
        <strain evidence="8 9">B1</strain>
    </source>
</reference>
<dbReference type="HOGENOM" id="CLU_034646_9_1_4"/>
<gene>
    <name evidence="8" type="ORF">SMCB_0087</name>
</gene>
<evidence type="ECO:0000256" key="1">
    <source>
        <dbReference type="ARBA" id="ARBA00000971"/>
    </source>
</evidence>
<protein>
    <recommendedName>
        <fullName evidence="3">peptidylprolyl isomerase</fullName>
        <ecNumber evidence="3">5.2.1.8</ecNumber>
    </recommendedName>
</protein>
<dbReference type="OrthoDB" id="9769613at2"/>
<dbReference type="STRING" id="1458426.SMCB_0087"/>
<dbReference type="SUPFAM" id="SSF54534">
    <property type="entry name" value="FKBP-like"/>
    <property type="match status" value="1"/>
</dbReference>